<evidence type="ECO:0000256" key="5">
    <source>
        <dbReference type="ARBA" id="ARBA00023136"/>
    </source>
</evidence>
<accession>A0A8E2B6A7</accession>
<reference evidence="7 10" key="2">
    <citation type="submission" date="2020-08" db="EMBL/GenBank/DDBJ databases">
        <title>Amycolatopsis echigonensis JCM 21831.</title>
        <authorList>
            <person name="Tedsree N."/>
            <person name="Kuncharoen N."/>
            <person name="Likhitwitayawuid K."/>
            <person name="Tanasupawat S."/>
        </authorList>
    </citation>
    <scope>NUCLEOTIDE SEQUENCE [LARGE SCALE GENOMIC DNA]</scope>
    <source>
        <strain evidence="7 10">JCM 21831</strain>
    </source>
</reference>
<evidence type="ECO:0000313" key="10">
    <source>
        <dbReference type="Proteomes" id="UP000550260"/>
    </source>
</evidence>
<gene>
    <name evidence="8" type="ORF">ATK30_5596</name>
    <name evidence="7" type="ORF">H5411_16860</name>
</gene>
<evidence type="ECO:0000313" key="8">
    <source>
        <dbReference type="EMBL" id="PKV94715.1"/>
    </source>
</evidence>
<evidence type="ECO:0000256" key="1">
    <source>
        <dbReference type="ARBA" id="ARBA00004651"/>
    </source>
</evidence>
<dbReference type="EMBL" id="JACJHR010000021">
    <property type="protein sequence ID" value="MBB2500793.1"/>
    <property type="molecule type" value="Genomic_DNA"/>
</dbReference>
<dbReference type="Proteomes" id="UP000550260">
    <property type="component" value="Unassembled WGS sequence"/>
</dbReference>
<evidence type="ECO:0000256" key="4">
    <source>
        <dbReference type="ARBA" id="ARBA00022989"/>
    </source>
</evidence>
<dbReference type="AlphaFoldDB" id="A0A2N3WLI2"/>
<feature type="transmembrane region" description="Helical" evidence="6">
    <location>
        <begin position="193"/>
        <end position="212"/>
    </location>
</feature>
<dbReference type="RefSeq" id="WP_183124309.1">
    <property type="nucleotide sequence ID" value="NZ_JACJHR010000021.1"/>
</dbReference>
<dbReference type="PANTHER" id="PTHR38601">
    <property type="entry name" value="HYDROGENASE-4 COMPONENT E"/>
    <property type="match status" value="1"/>
</dbReference>
<dbReference type="Proteomes" id="UP000233750">
    <property type="component" value="Unassembled WGS sequence"/>
</dbReference>
<keyword evidence="9" id="KW-1185">Reference proteome</keyword>
<reference evidence="8 9" key="1">
    <citation type="submission" date="2017-12" db="EMBL/GenBank/DDBJ databases">
        <title>Sequencing the genomes of 1000 Actinobacteria strains.</title>
        <authorList>
            <person name="Klenk H.-P."/>
        </authorList>
    </citation>
    <scope>NUCLEOTIDE SEQUENCE [LARGE SCALE GENOMIC DNA]</scope>
    <source>
        <strain evidence="8 9">DSM 45165</strain>
    </source>
</reference>
<sequence length="230" mass="23999">MNVLAADPAAVAPPGVYAGVANGLAVLVLLTEFAMLRTALLRAQVRVYAAQSLLVSLLAVVVAVVRDVPELYALAALSLALKVIVVPWLVLRMLRTAGTEIAGSGALGVASEVLLAVAVAAFGFFATGRFQVTSPALPETALALSVAVILVAFVLMIVRRDVVSQAIGFFSLENGVSLASLVVAAGMPLILEVAFLFDLLVAVVVFGVLMQVHHRRSESLSTRDLTKLRG</sequence>
<feature type="transmembrane region" description="Helical" evidence="6">
    <location>
        <begin position="106"/>
        <end position="128"/>
    </location>
</feature>
<evidence type="ECO:0000256" key="6">
    <source>
        <dbReference type="SAM" id="Phobius"/>
    </source>
</evidence>
<feature type="transmembrane region" description="Helical" evidence="6">
    <location>
        <begin position="71"/>
        <end position="94"/>
    </location>
</feature>
<dbReference type="PANTHER" id="PTHR38601:SF1">
    <property type="entry name" value="HYDROGENASE-4 COMPONENT E"/>
    <property type="match status" value="1"/>
</dbReference>
<proteinExistence type="predicted"/>
<feature type="transmembrane region" description="Helical" evidence="6">
    <location>
        <begin position="140"/>
        <end position="158"/>
    </location>
</feature>
<feature type="transmembrane region" description="Helical" evidence="6">
    <location>
        <begin position="16"/>
        <end position="35"/>
    </location>
</feature>
<organism evidence="8 9">
    <name type="scientific">Amycolatopsis echigonensis</name>
    <dbReference type="NCBI Taxonomy" id="2576905"/>
    <lineage>
        <taxon>Bacteria</taxon>
        <taxon>Bacillati</taxon>
        <taxon>Actinomycetota</taxon>
        <taxon>Actinomycetes</taxon>
        <taxon>Pseudonocardiales</taxon>
        <taxon>Pseudonocardiaceae</taxon>
        <taxon>Amycolatopsis</taxon>
    </lineage>
</organism>
<feature type="transmembrane region" description="Helical" evidence="6">
    <location>
        <begin position="167"/>
        <end position="187"/>
    </location>
</feature>
<accession>A0A2N3WLI2</accession>
<evidence type="ECO:0000313" key="7">
    <source>
        <dbReference type="EMBL" id="MBB2500793.1"/>
    </source>
</evidence>
<comment type="caution">
    <text evidence="8">The sequence shown here is derived from an EMBL/GenBank/DDBJ whole genome shotgun (WGS) entry which is preliminary data.</text>
</comment>
<evidence type="ECO:0000313" key="9">
    <source>
        <dbReference type="Proteomes" id="UP000233750"/>
    </source>
</evidence>
<comment type="subcellular location">
    <subcellularLocation>
        <location evidence="1">Cell membrane</location>
        <topology evidence="1">Multi-pass membrane protein</topology>
    </subcellularLocation>
</comment>
<keyword evidence="5 6" id="KW-0472">Membrane</keyword>
<evidence type="ECO:0000256" key="2">
    <source>
        <dbReference type="ARBA" id="ARBA00022475"/>
    </source>
</evidence>
<name>A0A2N3WLI2_9PSEU</name>
<keyword evidence="3 6" id="KW-0812">Transmembrane</keyword>
<keyword evidence="2" id="KW-1003">Cell membrane</keyword>
<protein>
    <submittedName>
        <fullName evidence="7 8">Hydrogenase</fullName>
    </submittedName>
</protein>
<dbReference type="EMBL" id="PJMY01000003">
    <property type="protein sequence ID" value="PKV94715.1"/>
    <property type="molecule type" value="Genomic_DNA"/>
</dbReference>
<keyword evidence="4 6" id="KW-1133">Transmembrane helix</keyword>
<dbReference type="InterPro" id="IPR038730">
    <property type="entry name" value="HyfE-like"/>
</dbReference>
<dbReference type="GO" id="GO:0005886">
    <property type="term" value="C:plasma membrane"/>
    <property type="evidence" value="ECO:0007669"/>
    <property type="project" value="UniProtKB-SubCell"/>
</dbReference>
<feature type="transmembrane region" description="Helical" evidence="6">
    <location>
        <begin position="47"/>
        <end position="65"/>
    </location>
</feature>
<evidence type="ECO:0000256" key="3">
    <source>
        <dbReference type="ARBA" id="ARBA00022692"/>
    </source>
</evidence>